<proteinExistence type="predicted"/>
<organism evidence="1 2">
    <name type="scientific">Bathymodiolus thermophilus thioautotrophic gill symbiont</name>
    <dbReference type="NCBI Taxonomy" id="2360"/>
    <lineage>
        <taxon>Bacteria</taxon>
        <taxon>Pseudomonadati</taxon>
        <taxon>Pseudomonadota</taxon>
        <taxon>Gammaproteobacteria</taxon>
        <taxon>sulfur-oxidizing symbionts</taxon>
    </lineage>
</organism>
<dbReference type="Proteomes" id="UP000643672">
    <property type="component" value="Unassembled WGS sequence"/>
</dbReference>
<gene>
    <name evidence="1" type="ORF">THERMOS_1707</name>
</gene>
<reference evidence="1 2" key="1">
    <citation type="submission" date="2020-05" db="EMBL/GenBank/DDBJ databases">
        <authorList>
            <person name="Petersen J."/>
            <person name="Sayavedra L."/>
        </authorList>
    </citation>
    <scope>NUCLEOTIDE SEQUENCE [LARGE SCALE GENOMIC DNA]</scope>
    <source>
        <strain evidence="1">B thermophilus SOXS</strain>
    </source>
</reference>
<evidence type="ECO:0000313" key="2">
    <source>
        <dbReference type="Proteomes" id="UP000643672"/>
    </source>
</evidence>
<dbReference type="Pfam" id="PF13289">
    <property type="entry name" value="SIR2_2"/>
    <property type="match status" value="1"/>
</dbReference>
<dbReference type="AlphaFoldDB" id="A0A8H9CG61"/>
<protein>
    <recommendedName>
        <fullName evidence="3">SIR2-like domain-containing protein</fullName>
    </recommendedName>
</protein>
<name>A0A8H9CG61_9GAMM</name>
<accession>A0A8H9CG61</accession>
<keyword evidence="2" id="KW-1185">Reference proteome</keyword>
<evidence type="ECO:0000313" key="1">
    <source>
        <dbReference type="EMBL" id="CAB5502994.1"/>
    </source>
</evidence>
<evidence type="ECO:0008006" key="3">
    <source>
        <dbReference type="Google" id="ProtNLM"/>
    </source>
</evidence>
<comment type="caution">
    <text evidence="1">The sequence shown here is derived from an EMBL/GenBank/DDBJ whole genome shotgun (WGS) entry which is preliminary data.</text>
</comment>
<dbReference type="EMBL" id="CAESAQ020000076">
    <property type="protein sequence ID" value="CAB5502994.1"/>
    <property type="molecule type" value="Genomic_DNA"/>
</dbReference>
<sequence>MRDEISELKKIRKNIASIITTNYDRFVEEIFEFQPLIGNDILLSNPYGSVYKIHGCVTNPLKIIITKEDYDKFDSKYELIRAQLLSIFIHNPIVFMGYGIGDENIKSLLKTIFTYVDPNSDDANKIRDNFLLVEHEKESSSHDICEHDIDLEGFSTIRINKIKTDDFKEVYSAISDLTLPISAMDIRKVQNVVKEIYAGGSIKVNITEDLDSLNNNDKIIAIGSAKTIQYQYQTSAEMMGNYFNIIDESNSQILTLINKYTIQKTQYFPVFAFSIIYSNINNIKTFKERQREKVQSAINLISESCKVKHNTIDGILSDTSVTESNKNNAVLWSTFNGGLSLEEVEGYLRGFPDKSDAPYRRILCAYDIKKYGT</sequence>